<keyword evidence="3" id="KW-1185">Reference proteome</keyword>
<name>A0ABW3R2V7_9PSEU</name>
<gene>
    <name evidence="2" type="ORF">ACFQ3T_29880</name>
</gene>
<reference evidence="3" key="1">
    <citation type="journal article" date="2019" name="Int. J. Syst. Evol. Microbiol.">
        <title>The Global Catalogue of Microorganisms (GCM) 10K type strain sequencing project: providing services to taxonomists for standard genome sequencing and annotation.</title>
        <authorList>
            <consortium name="The Broad Institute Genomics Platform"/>
            <consortium name="The Broad Institute Genome Sequencing Center for Infectious Disease"/>
            <person name="Wu L."/>
            <person name="Ma J."/>
        </authorList>
    </citation>
    <scope>NUCLEOTIDE SEQUENCE [LARGE SCALE GENOMIC DNA]</scope>
    <source>
        <strain evidence="3">CCUG 60214</strain>
    </source>
</reference>
<evidence type="ECO:0000313" key="3">
    <source>
        <dbReference type="Proteomes" id="UP001597168"/>
    </source>
</evidence>
<protein>
    <submittedName>
        <fullName evidence="2">DUF899 domain-containing protein</fullName>
    </submittedName>
</protein>
<evidence type="ECO:0000256" key="1">
    <source>
        <dbReference type="SAM" id="MobiDB-lite"/>
    </source>
</evidence>
<feature type="region of interest" description="Disordered" evidence="1">
    <location>
        <begin position="223"/>
        <end position="244"/>
    </location>
</feature>
<evidence type="ECO:0000313" key="2">
    <source>
        <dbReference type="EMBL" id="MFD1151361.1"/>
    </source>
</evidence>
<dbReference type="EMBL" id="JBHTLK010000230">
    <property type="protein sequence ID" value="MFD1151361.1"/>
    <property type="molecule type" value="Genomic_DNA"/>
</dbReference>
<organism evidence="2 3">
    <name type="scientific">Saccharothrix hoggarensis</name>
    <dbReference type="NCBI Taxonomy" id="913853"/>
    <lineage>
        <taxon>Bacteria</taxon>
        <taxon>Bacillati</taxon>
        <taxon>Actinomycetota</taxon>
        <taxon>Actinomycetes</taxon>
        <taxon>Pseudonocardiales</taxon>
        <taxon>Pseudonocardiaceae</taxon>
        <taxon>Saccharothrix</taxon>
    </lineage>
</organism>
<comment type="caution">
    <text evidence="2">The sequence shown here is derived from an EMBL/GenBank/DDBJ whole genome shotgun (WGS) entry which is preliminary data.</text>
</comment>
<dbReference type="Proteomes" id="UP001597168">
    <property type="component" value="Unassembled WGS sequence"/>
</dbReference>
<sequence>MKTPPIVTPEEWEAARLELLVKEKELTRARDAMAAQRRRMPWLAVEREYAFDGPAGRASLLDLFEGRRQLIVYRAFFDPGVDGWPDHPCRGCSMVADQVAHVAHLNARDTTLVFASRAPQADIRRVKERMGWTMPWYTLTDGFDADFGVDEWHGTNAFIRDGDRVFRTYFVNNRGDEALGSTWSYLDMTALGRQEEWEDSPEGHPQTPPYAWWNWHDSYGKDTAASETAEPAEDPQGSSGCGCR</sequence>
<accession>A0ABW3R2V7</accession>
<dbReference type="InterPro" id="IPR010296">
    <property type="entry name" value="DUF899_thioredox"/>
</dbReference>
<dbReference type="Pfam" id="PF05988">
    <property type="entry name" value="DUF899"/>
    <property type="match status" value="1"/>
</dbReference>
<dbReference type="RefSeq" id="WP_380728300.1">
    <property type="nucleotide sequence ID" value="NZ_JBHTLK010000230.1"/>
</dbReference>
<proteinExistence type="predicted"/>